<name>A0ABU5CCC9_9BACI</name>
<evidence type="ECO:0000256" key="5">
    <source>
        <dbReference type="SAM" id="Phobius"/>
    </source>
</evidence>
<evidence type="ECO:0000256" key="2">
    <source>
        <dbReference type="ARBA" id="ARBA00022692"/>
    </source>
</evidence>
<evidence type="ECO:0000313" key="6">
    <source>
        <dbReference type="EMBL" id="MDY0396915.1"/>
    </source>
</evidence>
<proteinExistence type="predicted"/>
<comment type="subcellular location">
    <subcellularLocation>
        <location evidence="1">Membrane</location>
        <topology evidence="1">Multi-pass membrane protein</topology>
    </subcellularLocation>
</comment>
<sequence length="163" mass="18370">MGLKRGLVLQVLHFVGFIVAFVVAAVYYDDLASKLAIWIPYPNTTDTSSWAQFLQSMPVEQAFYNAISFAIIFFAVKIIVQIIASMLDFVASLPILNSVNKLLGAIFGFLEVYLILFIVLYILVLIPVDTVQNWINQSSLALFMIEKNTIFVRKNPRSLVCKN</sequence>
<dbReference type="PANTHER" id="PTHR37306">
    <property type="entry name" value="COLICIN V PRODUCTION PROTEIN"/>
    <property type="match status" value="1"/>
</dbReference>
<evidence type="ECO:0000256" key="4">
    <source>
        <dbReference type="ARBA" id="ARBA00023136"/>
    </source>
</evidence>
<keyword evidence="4 5" id="KW-0472">Membrane</keyword>
<keyword evidence="3 5" id="KW-1133">Transmembrane helix</keyword>
<gene>
    <name evidence="6" type="ORF">RWE15_24775</name>
</gene>
<protein>
    <submittedName>
        <fullName evidence="6">CvpA family protein</fullName>
    </submittedName>
</protein>
<feature type="transmembrane region" description="Helical" evidence="5">
    <location>
        <begin position="7"/>
        <end position="28"/>
    </location>
</feature>
<organism evidence="6 7">
    <name type="scientific">Tigheibacillus halophilus</name>
    <dbReference type="NCBI Taxonomy" id="361280"/>
    <lineage>
        <taxon>Bacteria</taxon>
        <taxon>Bacillati</taxon>
        <taxon>Bacillota</taxon>
        <taxon>Bacilli</taxon>
        <taxon>Bacillales</taxon>
        <taxon>Bacillaceae</taxon>
        <taxon>Tigheibacillus</taxon>
    </lineage>
</organism>
<feature type="transmembrane region" description="Helical" evidence="5">
    <location>
        <begin position="62"/>
        <end position="90"/>
    </location>
</feature>
<dbReference type="InterPro" id="IPR003825">
    <property type="entry name" value="Colicin-V_CvpA"/>
</dbReference>
<evidence type="ECO:0000256" key="1">
    <source>
        <dbReference type="ARBA" id="ARBA00004141"/>
    </source>
</evidence>
<keyword evidence="7" id="KW-1185">Reference proteome</keyword>
<dbReference type="PANTHER" id="PTHR37306:SF1">
    <property type="entry name" value="COLICIN V PRODUCTION PROTEIN"/>
    <property type="match status" value="1"/>
</dbReference>
<accession>A0ABU5CCC9</accession>
<evidence type="ECO:0000256" key="3">
    <source>
        <dbReference type="ARBA" id="ARBA00022989"/>
    </source>
</evidence>
<comment type="caution">
    <text evidence="6">The sequence shown here is derived from an EMBL/GenBank/DDBJ whole genome shotgun (WGS) entry which is preliminary data.</text>
</comment>
<feature type="transmembrane region" description="Helical" evidence="5">
    <location>
        <begin position="102"/>
        <end position="126"/>
    </location>
</feature>
<dbReference type="Proteomes" id="UP001281447">
    <property type="component" value="Unassembled WGS sequence"/>
</dbReference>
<reference evidence="6 7" key="1">
    <citation type="submission" date="2023-10" db="EMBL/GenBank/DDBJ databases">
        <title>Virgibacillus halophilus 5B73C genome.</title>
        <authorList>
            <person name="Miliotis G."/>
            <person name="Sengupta P."/>
            <person name="Hameed A."/>
            <person name="Chuvochina M."/>
            <person name="Mcdonagh F."/>
            <person name="Simpson A.C."/>
            <person name="Singh N.K."/>
            <person name="Rekha P.D."/>
            <person name="Raman K."/>
            <person name="Hugenholtz P."/>
            <person name="Venkateswaran K."/>
        </authorList>
    </citation>
    <scope>NUCLEOTIDE SEQUENCE [LARGE SCALE GENOMIC DNA]</scope>
    <source>
        <strain evidence="6 7">5B73C</strain>
    </source>
</reference>
<keyword evidence="2 5" id="KW-0812">Transmembrane</keyword>
<dbReference type="Pfam" id="PF02674">
    <property type="entry name" value="Colicin_V"/>
    <property type="match status" value="1"/>
</dbReference>
<dbReference type="EMBL" id="JAWDIP010000004">
    <property type="protein sequence ID" value="MDY0396915.1"/>
    <property type="molecule type" value="Genomic_DNA"/>
</dbReference>
<evidence type="ECO:0000313" key="7">
    <source>
        <dbReference type="Proteomes" id="UP001281447"/>
    </source>
</evidence>